<reference evidence="1 2" key="1">
    <citation type="submission" date="2018-08" db="EMBL/GenBank/DDBJ databases">
        <title>Draft genome of the lignicolous fungus Coniochaeta pulveracea.</title>
        <authorList>
            <person name="Borstlap C.J."/>
            <person name="De Witt R.N."/>
            <person name="Botha A."/>
            <person name="Volschenk H."/>
        </authorList>
    </citation>
    <scope>NUCLEOTIDE SEQUENCE [LARGE SCALE GENOMIC DNA]</scope>
    <source>
        <strain evidence="1 2">CAB683</strain>
    </source>
</reference>
<gene>
    <name evidence="1" type="ORF">DL546_009393</name>
</gene>
<protein>
    <recommendedName>
        <fullName evidence="3">Transcription factor domain-containing protein</fullName>
    </recommendedName>
</protein>
<sequence>MPNELSRLATMAQISNLEASDAGDEAVTRETKRRIFWTCFIIDMRASGGFNLSWQFERQAQRPRVPKDELVVLLMGPGDPDTAGFEGGPAARTSAAIWENLAVFVSHGLGRFRVLKHCTTSWAMLRLCSRQYLYIQTSSENPMSLKTPDVACSPTLTHWYSYAPMG</sequence>
<name>A0A420YP31_9PEZI</name>
<evidence type="ECO:0000313" key="2">
    <source>
        <dbReference type="Proteomes" id="UP000275385"/>
    </source>
</evidence>
<evidence type="ECO:0000313" key="1">
    <source>
        <dbReference type="EMBL" id="RKU49576.1"/>
    </source>
</evidence>
<dbReference type="EMBL" id="QVQW01000001">
    <property type="protein sequence ID" value="RKU49576.1"/>
    <property type="molecule type" value="Genomic_DNA"/>
</dbReference>
<accession>A0A420YP31</accession>
<dbReference type="STRING" id="177199.A0A420YP31"/>
<comment type="caution">
    <text evidence="1">The sequence shown here is derived from an EMBL/GenBank/DDBJ whole genome shotgun (WGS) entry which is preliminary data.</text>
</comment>
<dbReference type="Proteomes" id="UP000275385">
    <property type="component" value="Unassembled WGS sequence"/>
</dbReference>
<keyword evidence="2" id="KW-1185">Reference proteome</keyword>
<dbReference type="OrthoDB" id="1924787at2759"/>
<dbReference type="CDD" id="cd12148">
    <property type="entry name" value="fungal_TF_MHR"/>
    <property type="match status" value="1"/>
</dbReference>
<evidence type="ECO:0008006" key="3">
    <source>
        <dbReference type="Google" id="ProtNLM"/>
    </source>
</evidence>
<dbReference type="AlphaFoldDB" id="A0A420YP31"/>
<proteinExistence type="predicted"/>
<organism evidence="1 2">
    <name type="scientific">Coniochaeta pulveracea</name>
    <dbReference type="NCBI Taxonomy" id="177199"/>
    <lineage>
        <taxon>Eukaryota</taxon>
        <taxon>Fungi</taxon>
        <taxon>Dikarya</taxon>
        <taxon>Ascomycota</taxon>
        <taxon>Pezizomycotina</taxon>
        <taxon>Sordariomycetes</taxon>
        <taxon>Sordariomycetidae</taxon>
        <taxon>Coniochaetales</taxon>
        <taxon>Coniochaetaceae</taxon>
        <taxon>Coniochaeta</taxon>
    </lineage>
</organism>